<keyword evidence="8 9" id="KW-0482">Metalloprotease</keyword>
<dbReference type="CDD" id="cd05658">
    <property type="entry name" value="M18_DAP"/>
    <property type="match status" value="1"/>
</dbReference>
<comment type="similarity">
    <text evidence="2 9">Belongs to the peptidase M18 family.</text>
</comment>
<dbReference type="Proteomes" id="UP000054481">
    <property type="component" value="Unassembled WGS sequence"/>
</dbReference>
<dbReference type="InterPro" id="IPR023358">
    <property type="entry name" value="Peptidase_M18_dom2"/>
</dbReference>
<dbReference type="GO" id="GO:0008270">
    <property type="term" value="F:zinc ion binding"/>
    <property type="evidence" value="ECO:0007669"/>
    <property type="project" value="InterPro"/>
</dbReference>
<dbReference type="PANTHER" id="PTHR28570:SF4">
    <property type="entry name" value="VACUOLAR AMINOPEPTIDASE 1"/>
    <property type="match status" value="1"/>
</dbReference>
<dbReference type="GO" id="GO:0000324">
    <property type="term" value="C:fungal-type vacuole"/>
    <property type="evidence" value="ECO:0007669"/>
    <property type="project" value="TreeGrafter"/>
</dbReference>
<dbReference type="OrthoDB" id="9880441at2759"/>
<comment type="cofactor">
    <cofactor evidence="1">
        <name>Zn(2+)</name>
        <dbReference type="ChEBI" id="CHEBI:29105"/>
    </cofactor>
</comment>
<evidence type="ECO:0008006" key="13">
    <source>
        <dbReference type="Google" id="ProtNLM"/>
    </source>
</evidence>
<dbReference type="AlphaFoldDB" id="A0A0F7ZNW8"/>
<evidence type="ECO:0000256" key="7">
    <source>
        <dbReference type="ARBA" id="ARBA00022833"/>
    </source>
</evidence>
<evidence type="ECO:0000256" key="8">
    <source>
        <dbReference type="ARBA" id="ARBA00023049"/>
    </source>
</evidence>
<evidence type="ECO:0000256" key="1">
    <source>
        <dbReference type="ARBA" id="ARBA00001947"/>
    </source>
</evidence>
<keyword evidence="6 9" id="KW-0378">Hydrolase</keyword>
<protein>
    <recommendedName>
        <fullName evidence="13">Vacuolar aminopeptidase 1</fullName>
    </recommendedName>
</protein>
<evidence type="ECO:0000256" key="9">
    <source>
        <dbReference type="RuleBase" id="RU004386"/>
    </source>
</evidence>
<dbReference type="EMBL" id="KQ030525">
    <property type="protein sequence ID" value="KJZ74475.1"/>
    <property type="molecule type" value="Genomic_DNA"/>
</dbReference>
<evidence type="ECO:0000256" key="10">
    <source>
        <dbReference type="SAM" id="MobiDB-lite"/>
    </source>
</evidence>
<dbReference type="PANTHER" id="PTHR28570">
    <property type="entry name" value="ASPARTYL AMINOPEPTIDASE"/>
    <property type="match status" value="1"/>
</dbReference>
<dbReference type="SUPFAM" id="SSF53187">
    <property type="entry name" value="Zn-dependent exopeptidases"/>
    <property type="match status" value="1"/>
</dbReference>
<dbReference type="GO" id="GO:0070006">
    <property type="term" value="F:metalloaminopeptidase activity"/>
    <property type="evidence" value="ECO:0007669"/>
    <property type="project" value="TreeGrafter"/>
</dbReference>
<accession>A0A0F7ZNW8</accession>
<sequence length="554" mass="59875">MTRRSPAMSRQSSALPLRQPSTTTPTPTAPAAAPSRSKLFTLADMDGRAARTSEACVRCIAQLTPAEIGQTNWLLSDECRLCQVAACKPEAFTKPFCDFLQENPTVFHTVEYFKRKLSHSGFEELPAREDWIGKIKPGGKYWVTRNGSTIIAFTVGKAYKPGNGFGMIGGHIDAITARLKPVSTRPSAAGYVQLGVAPYAGGLNPTWWDRDLCIGGRVVLRDQETGRTHVRLVKVDWPIAKIPTLAPHFGVGMLGQNNKETQAVPIIGLESSRDDAHKAPLGPPGSFVNSQPPRLVELIARQLGLESYESILNWELELYDSQPAQLCGIDKEFITGGRIDDKLCSWAALMGLLAADDDEANGYVKLVALFDDEEIGSLLRQGARSNFLPLVVERAVEALASSSSSSSFGPGLVGQTYARSFLVSADVTHAGNPNFLGAYLDDHVPRLNVGVTIESDPNGNMTTDAVSTAILRRVAELCGARVQDFQIRNDSRSGGTIGPSLSSLMGVRAADAGLPQLSMHSVRATTGALDPGLGVQFFKGFLDNWERVDGEWEY</sequence>
<organism evidence="11 12">
    <name type="scientific">Hirsutella minnesotensis 3608</name>
    <dbReference type="NCBI Taxonomy" id="1043627"/>
    <lineage>
        <taxon>Eukaryota</taxon>
        <taxon>Fungi</taxon>
        <taxon>Dikarya</taxon>
        <taxon>Ascomycota</taxon>
        <taxon>Pezizomycotina</taxon>
        <taxon>Sordariomycetes</taxon>
        <taxon>Hypocreomycetidae</taxon>
        <taxon>Hypocreales</taxon>
        <taxon>Ophiocordycipitaceae</taxon>
        <taxon>Hirsutella</taxon>
    </lineage>
</organism>
<evidence type="ECO:0000256" key="3">
    <source>
        <dbReference type="ARBA" id="ARBA00022438"/>
    </source>
</evidence>
<evidence type="ECO:0000313" key="12">
    <source>
        <dbReference type="Proteomes" id="UP000054481"/>
    </source>
</evidence>
<dbReference type="GO" id="GO:0006508">
    <property type="term" value="P:proteolysis"/>
    <property type="evidence" value="ECO:0007669"/>
    <property type="project" value="UniProtKB-KW"/>
</dbReference>
<dbReference type="Gene3D" id="3.40.630.10">
    <property type="entry name" value="Zn peptidases"/>
    <property type="match status" value="1"/>
</dbReference>
<evidence type="ECO:0000256" key="6">
    <source>
        <dbReference type="ARBA" id="ARBA00022801"/>
    </source>
</evidence>
<keyword evidence="7 9" id="KW-0862">Zinc</keyword>
<dbReference type="FunFam" id="2.30.250.10:FF:000001">
    <property type="entry name" value="Aspartyl aminopeptidase 1"/>
    <property type="match status" value="1"/>
</dbReference>
<evidence type="ECO:0000313" key="11">
    <source>
        <dbReference type="EMBL" id="KJZ74475.1"/>
    </source>
</evidence>
<evidence type="ECO:0000256" key="2">
    <source>
        <dbReference type="ARBA" id="ARBA00008290"/>
    </source>
</evidence>
<reference evidence="11 12" key="1">
    <citation type="journal article" date="2014" name="Genome Biol. Evol.">
        <title>Comparative genomics and transcriptomics analyses reveal divergent lifestyle features of nematode endoparasitic fungus Hirsutella minnesotensis.</title>
        <authorList>
            <person name="Lai Y."/>
            <person name="Liu K."/>
            <person name="Zhang X."/>
            <person name="Zhang X."/>
            <person name="Li K."/>
            <person name="Wang N."/>
            <person name="Shu C."/>
            <person name="Wu Y."/>
            <person name="Wang C."/>
            <person name="Bushley K.E."/>
            <person name="Xiang M."/>
            <person name="Liu X."/>
        </authorList>
    </citation>
    <scope>NUCLEOTIDE SEQUENCE [LARGE SCALE GENOMIC DNA]</scope>
    <source>
        <strain evidence="11 12">3608</strain>
    </source>
</reference>
<evidence type="ECO:0000256" key="5">
    <source>
        <dbReference type="ARBA" id="ARBA00022723"/>
    </source>
</evidence>
<keyword evidence="4 9" id="KW-0645">Protease</keyword>
<evidence type="ECO:0000256" key="4">
    <source>
        <dbReference type="ARBA" id="ARBA00022670"/>
    </source>
</evidence>
<name>A0A0F7ZNW8_9HYPO</name>
<keyword evidence="5 9" id="KW-0479">Metal-binding</keyword>
<dbReference type="Pfam" id="PF02127">
    <property type="entry name" value="Peptidase_M18"/>
    <property type="match status" value="1"/>
</dbReference>
<feature type="compositionally biased region" description="Low complexity" evidence="10">
    <location>
        <begin position="20"/>
        <end position="35"/>
    </location>
</feature>
<dbReference type="InterPro" id="IPR001948">
    <property type="entry name" value="Peptidase_M18"/>
</dbReference>
<gene>
    <name evidence="11" type="ORF">HIM_06071</name>
</gene>
<dbReference type="SUPFAM" id="SSF101821">
    <property type="entry name" value="Aminopeptidase/glucanase lid domain"/>
    <property type="match status" value="1"/>
</dbReference>
<keyword evidence="3 9" id="KW-0031">Aminopeptidase</keyword>
<feature type="region of interest" description="Disordered" evidence="10">
    <location>
        <begin position="1"/>
        <end position="35"/>
    </location>
</feature>
<dbReference type="PRINTS" id="PR00932">
    <property type="entry name" value="AMINO1PTASE"/>
</dbReference>
<proteinExistence type="inferred from homology"/>
<keyword evidence="12" id="KW-1185">Reference proteome</keyword>
<dbReference type="Gene3D" id="2.30.250.10">
    <property type="entry name" value="Aminopeptidase i, Domain 2"/>
    <property type="match status" value="1"/>
</dbReference>